<proteinExistence type="predicted"/>
<keyword evidence="2" id="KW-1185">Reference proteome</keyword>
<evidence type="ECO:0000313" key="1">
    <source>
        <dbReference type="EMBL" id="QTC90843.1"/>
    </source>
</evidence>
<dbReference type="EMBL" id="CP062222">
    <property type="protein sequence ID" value="QTC90843.1"/>
    <property type="molecule type" value="Genomic_DNA"/>
</dbReference>
<accession>A0A975BZE0</accession>
<sequence>MTYAPINRPIRVAQGLTQAVFEDVDINLFDLYTVVVGSAAPGFIEGRTFRRCRLQGPVVLLVAGGVSFDSTNFGDSQGDIRNLLLRPLGVRAPGTLPIRDCVFEGCEFYNVAFTGPEAFLDQLIASMSSGGPLA</sequence>
<dbReference type="KEGG" id="bgoe:IFJ75_16685"/>
<organism evidence="1 2">
    <name type="scientific">Brevundimonas goettingensis</name>
    <dbReference type="NCBI Taxonomy" id="2774190"/>
    <lineage>
        <taxon>Bacteria</taxon>
        <taxon>Pseudomonadati</taxon>
        <taxon>Pseudomonadota</taxon>
        <taxon>Alphaproteobacteria</taxon>
        <taxon>Caulobacterales</taxon>
        <taxon>Caulobacteraceae</taxon>
        <taxon>Brevundimonas</taxon>
    </lineage>
</organism>
<dbReference type="RefSeq" id="WP_207869604.1">
    <property type="nucleotide sequence ID" value="NZ_CP062222.1"/>
</dbReference>
<protein>
    <submittedName>
        <fullName evidence="1">Uncharacterized protein</fullName>
    </submittedName>
</protein>
<dbReference type="Proteomes" id="UP000663918">
    <property type="component" value="Chromosome"/>
</dbReference>
<evidence type="ECO:0000313" key="2">
    <source>
        <dbReference type="Proteomes" id="UP000663918"/>
    </source>
</evidence>
<name>A0A975BZE0_9CAUL</name>
<gene>
    <name evidence="1" type="ORF">IFJ75_16685</name>
</gene>
<reference evidence="1" key="1">
    <citation type="submission" date="2020-09" db="EMBL/GenBank/DDBJ databases">
        <title>Brevundimonas sp. LVF2 isolated from a puddle in Goettingen, Germany.</title>
        <authorList>
            <person name="Friedrich I."/>
            <person name="Klassen A."/>
            <person name="Hannes N."/>
            <person name="Schneider D."/>
            <person name="Hertel R."/>
            <person name="Daniel R."/>
        </authorList>
    </citation>
    <scope>NUCLEOTIDE SEQUENCE</scope>
    <source>
        <strain evidence="1">LVF2</strain>
    </source>
</reference>
<dbReference type="AlphaFoldDB" id="A0A975BZE0"/>